<evidence type="ECO:0000259" key="4">
    <source>
        <dbReference type="PROSITE" id="PS50110"/>
    </source>
</evidence>
<evidence type="ECO:0000256" key="2">
    <source>
        <dbReference type="SAM" id="Coils"/>
    </source>
</evidence>
<dbReference type="InterPro" id="IPR052155">
    <property type="entry name" value="Biofilm_reg_signaling"/>
</dbReference>
<evidence type="ECO:0000259" key="5">
    <source>
        <dbReference type="PROSITE" id="PS50883"/>
    </source>
</evidence>
<dbReference type="Pfam" id="PF00563">
    <property type="entry name" value="EAL"/>
    <property type="match status" value="1"/>
</dbReference>
<sequence length="514" mass="54877">MEHLSQIPESPDPLAYQPRFECSSGELAGARLHVTGPAGPVDAAIASAGDVLALRAACAQVVAWTRGRTRPFVLSLGARLDALCDPAFAQELSRVLLDTQLTPCSLEFAIITSGDTLTDAEEAALQHLKRFGIRLSIDAASPANAHLAWARRLPLDSLDVPSRLVQDVVVDPEGVAIVRALVNRAHKMGLSVCAAGIVDAHTASVMTAAGCDETRGPLFGAPEPAARFEALMKAGLRIEGNLQRAAETERTLLLVDDESNILASLRRLLRREGYTILTATSGKEGLELLATHSVDVIISDQRMPGMTGVEFLRKAKDMAPDTVRMVLSGYTDLQSVTDAINEGAIYKFLTKPWDDAMLVANIDEAFRRKLLSDENRRLSAELSRANSELERINAQLKCVLADRERRLGMGEASLGLAQEALATIPLPLMGLDPTGMIALANGAAERLFPGRAPLIGLDAIEVLPAGLLEQISAASDGDGVDCPELGGRIEVHPLGGSRSTRGTLLTFNRTTKSP</sequence>
<feature type="compositionally biased region" description="Polar residues" evidence="3">
    <location>
        <begin position="497"/>
        <end position="514"/>
    </location>
</feature>
<dbReference type="PROSITE" id="PS50110">
    <property type="entry name" value="RESPONSE_REGULATORY"/>
    <property type="match status" value="1"/>
</dbReference>
<dbReference type="EMBL" id="BSPX01000025">
    <property type="protein sequence ID" value="GLT22489.1"/>
    <property type="molecule type" value="Genomic_DNA"/>
</dbReference>
<dbReference type="Pfam" id="PF00072">
    <property type="entry name" value="Response_reg"/>
    <property type="match status" value="1"/>
</dbReference>
<evidence type="ECO:0000256" key="1">
    <source>
        <dbReference type="PROSITE-ProRule" id="PRU00169"/>
    </source>
</evidence>
<evidence type="ECO:0008006" key="8">
    <source>
        <dbReference type="Google" id="ProtNLM"/>
    </source>
</evidence>
<evidence type="ECO:0000313" key="6">
    <source>
        <dbReference type="EMBL" id="GLT22489.1"/>
    </source>
</evidence>
<name>A0ABQ6FBZ2_9RHOO</name>
<feature type="modified residue" description="4-aspartylphosphate" evidence="1">
    <location>
        <position position="300"/>
    </location>
</feature>
<dbReference type="PROSITE" id="PS50883">
    <property type="entry name" value="EAL"/>
    <property type="match status" value="1"/>
</dbReference>
<keyword evidence="1" id="KW-0597">Phosphoprotein</keyword>
<comment type="caution">
    <text evidence="6">The sequence shown here is derived from an EMBL/GenBank/DDBJ whole genome shotgun (WGS) entry which is preliminary data.</text>
</comment>
<reference evidence="7" key="1">
    <citation type="journal article" date="2019" name="Int. J. Syst. Evol. Microbiol.">
        <title>The Global Catalogue of Microorganisms (GCM) 10K type strain sequencing project: providing services to taxonomists for standard genome sequencing and annotation.</title>
        <authorList>
            <consortium name="The Broad Institute Genomics Platform"/>
            <consortium name="The Broad Institute Genome Sequencing Center for Infectious Disease"/>
            <person name="Wu L."/>
            <person name="Ma J."/>
        </authorList>
    </citation>
    <scope>NUCLEOTIDE SEQUENCE [LARGE SCALE GENOMIC DNA]</scope>
    <source>
        <strain evidence="7">NBRC 102407</strain>
    </source>
</reference>
<dbReference type="Proteomes" id="UP001157167">
    <property type="component" value="Unassembled WGS sequence"/>
</dbReference>
<dbReference type="SMART" id="SM00448">
    <property type="entry name" value="REC"/>
    <property type="match status" value="1"/>
</dbReference>
<dbReference type="InterPro" id="IPR011006">
    <property type="entry name" value="CheY-like_superfamily"/>
</dbReference>
<keyword evidence="7" id="KW-1185">Reference proteome</keyword>
<dbReference type="PANTHER" id="PTHR44757:SF2">
    <property type="entry name" value="BIOFILM ARCHITECTURE MAINTENANCE PROTEIN MBAA"/>
    <property type="match status" value="1"/>
</dbReference>
<dbReference type="CDD" id="cd01948">
    <property type="entry name" value="EAL"/>
    <property type="match status" value="1"/>
</dbReference>
<dbReference type="InterPro" id="IPR001789">
    <property type="entry name" value="Sig_transdc_resp-reg_receiver"/>
</dbReference>
<dbReference type="InterPro" id="IPR035919">
    <property type="entry name" value="EAL_sf"/>
</dbReference>
<evidence type="ECO:0000256" key="3">
    <source>
        <dbReference type="SAM" id="MobiDB-lite"/>
    </source>
</evidence>
<protein>
    <recommendedName>
        <fullName evidence="8">EAL domain-containing protein</fullName>
    </recommendedName>
</protein>
<feature type="region of interest" description="Disordered" evidence="3">
    <location>
        <begin position="494"/>
        <end position="514"/>
    </location>
</feature>
<dbReference type="SUPFAM" id="SSF141868">
    <property type="entry name" value="EAL domain-like"/>
    <property type="match status" value="1"/>
</dbReference>
<feature type="domain" description="EAL" evidence="5">
    <location>
        <begin position="1"/>
        <end position="236"/>
    </location>
</feature>
<feature type="coiled-coil region" evidence="2">
    <location>
        <begin position="368"/>
        <end position="402"/>
    </location>
</feature>
<dbReference type="SMART" id="SM00052">
    <property type="entry name" value="EAL"/>
    <property type="match status" value="1"/>
</dbReference>
<dbReference type="CDD" id="cd17569">
    <property type="entry name" value="REC_HupR-like"/>
    <property type="match status" value="1"/>
</dbReference>
<gene>
    <name evidence="6" type="ORF">GCM10007933_19490</name>
</gene>
<dbReference type="Gene3D" id="3.20.20.450">
    <property type="entry name" value="EAL domain"/>
    <property type="match status" value="1"/>
</dbReference>
<proteinExistence type="predicted"/>
<dbReference type="SUPFAM" id="SSF52172">
    <property type="entry name" value="CheY-like"/>
    <property type="match status" value="1"/>
</dbReference>
<dbReference type="InterPro" id="IPR001633">
    <property type="entry name" value="EAL_dom"/>
</dbReference>
<feature type="domain" description="Response regulatory" evidence="4">
    <location>
        <begin position="251"/>
        <end position="366"/>
    </location>
</feature>
<dbReference type="RefSeq" id="WP_284187793.1">
    <property type="nucleotide sequence ID" value="NZ_BSPX01000025.1"/>
</dbReference>
<dbReference type="Gene3D" id="3.40.50.2300">
    <property type="match status" value="1"/>
</dbReference>
<organism evidence="6 7">
    <name type="scientific">Zoogloea oryzae</name>
    <dbReference type="NCBI Taxonomy" id="310767"/>
    <lineage>
        <taxon>Bacteria</taxon>
        <taxon>Pseudomonadati</taxon>
        <taxon>Pseudomonadota</taxon>
        <taxon>Betaproteobacteria</taxon>
        <taxon>Rhodocyclales</taxon>
        <taxon>Zoogloeaceae</taxon>
        <taxon>Zoogloea</taxon>
    </lineage>
</organism>
<dbReference type="PANTHER" id="PTHR44757">
    <property type="entry name" value="DIGUANYLATE CYCLASE DGCP"/>
    <property type="match status" value="1"/>
</dbReference>
<keyword evidence="2" id="KW-0175">Coiled coil</keyword>
<evidence type="ECO:0000313" key="7">
    <source>
        <dbReference type="Proteomes" id="UP001157167"/>
    </source>
</evidence>
<accession>A0ABQ6FBZ2</accession>